<feature type="transmembrane region" description="Helical" evidence="4">
    <location>
        <begin position="552"/>
        <end position="576"/>
    </location>
</feature>
<dbReference type="PANTHER" id="PTHR45782:SF4">
    <property type="entry name" value="MITOCHONDRIAL RIBOSOME-ASSOCIATED GTPASE 1"/>
    <property type="match status" value="1"/>
</dbReference>
<evidence type="ECO:0000256" key="1">
    <source>
        <dbReference type="ARBA" id="ARBA00022741"/>
    </source>
</evidence>
<feature type="compositionally biased region" description="Acidic residues" evidence="3">
    <location>
        <begin position="464"/>
        <end position="479"/>
    </location>
</feature>
<dbReference type="Proteomes" id="UP001219933">
    <property type="component" value="Chromosome 2"/>
</dbReference>
<dbReference type="InterPro" id="IPR006073">
    <property type="entry name" value="GTP-bd"/>
</dbReference>
<dbReference type="GO" id="GO:0032543">
    <property type="term" value="P:mitochondrial translation"/>
    <property type="evidence" value="ECO:0007669"/>
    <property type="project" value="TreeGrafter"/>
</dbReference>
<evidence type="ECO:0000256" key="4">
    <source>
        <dbReference type="SAM" id="Phobius"/>
    </source>
</evidence>
<dbReference type="PANTHER" id="PTHR45782">
    <property type="entry name" value="MITOCHONDRIAL RIBOSOME-ASSOCIATED GTPASE 1"/>
    <property type="match status" value="1"/>
</dbReference>
<feature type="region of interest" description="Disordered" evidence="3">
    <location>
        <begin position="390"/>
        <end position="489"/>
    </location>
</feature>
<keyword evidence="1" id="KW-0547">Nucleotide-binding</keyword>
<feature type="region of interest" description="Disordered" evidence="3">
    <location>
        <begin position="122"/>
        <end position="142"/>
    </location>
</feature>
<feature type="domain" description="G" evidence="5">
    <location>
        <begin position="151"/>
        <end position="246"/>
    </location>
</feature>
<dbReference type="AlphaFoldDB" id="A0AAF0EYB7"/>
<dbReference type="Gene3D" id="3.40.50.300">
    <property type="entry name" value="P-loop containing nucleotide triphosphate hydrolases"/>
    <property type="match status" value="1"/>
</dbReference>
<dbReference type="GO" id="GO:0005525">
    <property type="term" value="F:GTP binding"/>
    <property type="evidence" value="ECO:0007669"/>
    <property type="project" value="UniProtKB-KW"/>
</dbReference>
<feature type="compositionally biased region" description="Polar residues" evidence="3">
    <location>
        <begin position="480"/>
        <end position="489"/>
    </location>
</feature>
<dbReference type="EMBL" id="CP119878">
    <property type="protein sequence ID" value="WFD34927.1"/>
    <property type="molecule type" value="Genomic_DNA"/>
</dbReference>
<dbReference type="InterPro" id="IPR023179">
    <property type="entry name" value="GTP-bd_ortho_bundle_sf"/>
</dbReference>
<keyword evidence="4" id="KW-0812">Transmembrane</keyword>
<evidence type="ECO:0000313" key="7">
    <source>
        <dbReference type="Proteomes" id="UP001219933"/>
    </source>
</evidence>
<name>A0AAF0EYB7_9BASI</name>
<evidence type="ECO:0000313" key="6">
    <source>
        <dbReference type="EMBL" id="WFD34927.1"/>
    </source>
</evidence>
<dbReference type="GO" id="GO:0003924">
    <property type="term" value="F:GTPase activity"/>
    <property type="evidence" value="ECO:0007669"/>
    <property type="project" value="TreeGrafter"/>
</dbReference>
<feature type="region of interest" description="Disordered" evidence="3">
    <location>
        <begin position="678"/>
        <end position="704"/>
    </location>
</feature>
<keyword evidence="2" id="KW-0342">GTP-binding</keyword>
<evidence type="ECO:0000256" key="3">
    <source>
        <dbReference type="SAM" id="MobiDB-lite"/>
    </source>
</evidence>
<dbReference type="Gene3D" id="1.10.1580.10">
    <property type="match status" value="1"/>
</dbReference>
<feature type="compositionally biased region" description="Low complexity" evidence="3">
    <location>
        <begin position="441"/>
        <end position="461"/>
    </location>
</feature>
<protein>
    <submittedName>
        <fullName evidence="6">Mitochondrial GTPase 1</fullName>
    </submittedName>
</protein>
<evidence type="ECO:0000259" key="5">
    <source>
        <dbReference type="Pfam" id="PF01926"/>
    </source>
</evidence>
<gene>
    <name evidence="6" type="primary">mtg1</name>
    <name evidence="6" type="ORF">MCUN1_001773</name>
</gene>
<sequence length="704" mass="74780">MRALPSMLARHPPPLVVEVRDARLALTSINPRFEELLQRAPSAGEHVHVNGSVQPGWAARRLIVYTKADLIDESLRAPLLQAVRENTVGNSVMIVDTRLPRDVRRIYDWVIQRASILARAAANPTGGRSQKAGKLTGAARHSPTPETGVRLLVVGMPNVGKSSLLNRLRFVGTGKGSAASTHPHPGHTRKVTGTVRITPALPSLGVLEASGPVDMKRLVAEHAKQPPAVYVYDTPGIMVPYLGTGVRDGPERALKLAVIGCMKQAQFDSDELVDYLLFRMNQKYMAQVANGDMTPPPYTTLMSEPKVTDNCIEFLHNVAVRAPGSRQHKAMRVALLWAVAIAVLFTTLAQAEMNRLPASAERMRAIHRRRLLASSFSFADLPAVTDDFDETGPAGGAFSSASSGSLPRPLPTSDFGGPTGNAGFSTADSRSTYSEADPIPTSSSTYAAAASRTSSAQPTSSYTEVDDEPTSTSSYDDEPTSSASEPTVGSTIVTAVRSRSVTVLVTKTNVNGGDTVVTVSSQVNSPLPTGLAASTGVGDNSDDAGGNKNTSVIVGTSVAGGVVFLVIVAFVVYKFFGKRIKRMFKNEEIKWPELHHDTAIAPTAPLPARRTGGAGFDMGDENSDDEDDINDTPLMRETMLKPAASFNSGIMPGSLASFPATTDPYGLTAIASTSSLLDGTPADGEDNNHSNAHVKRMGSQNMSR</sequence>
<feature type="compositionally biased region" description="Low complexity" evidence="3">
    <location>
        <begin position="396"/>
        <end position="405"/>
    </location>
</feature>
<keyword evidence="7" id="KW-1185">Reference proteome</keyword>
<dbReference type="SUPFAM" id="SSF52540">
    <property type="entry name" value="P-loop containing nucleoside triphosphate hydrolases"/>
    <property type="match status" value="1"/>
</dbReference>
<keyword evidence="4" id="KW-1133">Transmembrane helix</keyword>
<organism evidence="6 7">
    <name type="scientific">Malassezia cuniculi</name>
    <dbReference type="NCBI Taxonomy" id="948313"/>
    <lineage>
        <taxon>Eukaryota</taxon>
        <taxon>Fungi</taxon>
        <taxon>Dikarya</taxon>
        <taxon>Basidiomycota</taxon>
        <taxon>Ustilaginomycotina</taxon>
        <taxon>Malasseziomycetes</taxon>
        <taxon>Malasseziales</taxon>
        <taxon>Malasseziaceae</taxon>
        <taxon>Malassezia</taxon>
    </lineage>
</organism>
<accession>A0AAF0EYB7</accession>
<proteinExistence type="predicted"/>
<evidence type="ECO:0000256" key="2">
    <source>
        <dbReference type="ARBA" id="ARBA00023134"/>
    </source>
</evidence>
<reference evidence="6" key="1">
    <citation type="submission" date="2023-03" db="EMBL/GenBank/DDBJ databases">
        <title>Mating type loci evolution in Malassezia.</title>
        <authorList>
            <person name="Coelho M.A."/>
        </authorList>
    </citation>
    <scope>NUCLEOTIDE SEQUENCE</scope>
    <source>
        <strain evidence="6">CBS 11721</strain>
    </source>
</reference>
<dbReference type="InterPro" id="IPR027417">
    <property type="entry name" value="P-loop_NTPase"/>
</dbReference>
<keyword evidence="4" id="KW-0472">Membrane</keyword>
<dbReference type="Pfam" id="PF01926">
    <property type="entry name" value="MMR_HSR1"/>
    <property type="match status" value="1"/>
</dbReference>
<feature type="compositionally biased region" description="Polar residues" evidence="3">
    <location>
        <begin position="422"/>
        <end position="434"/>
    </location>
</feature>
<dbReference type="GO" id="GO:0005739">
    <property type="term" value="C:mitochondrion"/>
    <property type="evidence" value="ECO:0007669"/>
    <property type="project" value="TreeGrafter"/>
</dbReference>